<dbReference type="InterPro" id="IPR000906">
    <property type="entry name" value="ZU5_dom"/>
</dbReference>
<evidence type="ECO:0000259" key="7">
    <source>
        <dbReference type="Pfam" id="PF01844"/>
    </source>
</evidence>
<dbReference type="GO" id="GO:0005737">
    <property type="term" value="C:cytoplasm"/>
    <property type="evidence" value="ECO:0007669"/>
    <property type="project" value="InterPro"/>
</dbReference>
<dbReference type="InterPro" id="IPR050708">
    <property type="entry name" value="T6SS_VgrG/RHS"/>
</dbReference>
<feature type="signal peptide" evidence="5">
    <location>
        <begin position="1"/>
        <end position="31"/>
    </location>
</feature>
<dbReference type="GO" id="GO:0003676">
    <property type="term" value="F:nucleic acid binding"/>
    <property type="evidence" value="ECO:0007669"/>
    <property type="project" value="InterPro"/>
</dbReference>
<evidence type="ECO:0000259" key="8">
    <source>
        <dbReference type="Pfam" id="PF12256"/>
    </source>
</evidence>
<feature type="chain" id="PRO_5002739017" evidence="5">
    <location>
        <begin position="32"/>
        <end position="3423"/>
    </location>
</feature>
<comment type="subcellular location">
    <subcellularLocation>
        <location evidence="1">Secreted</location>
    </subcellularLocation>
</comment>
<dbReference type="STRING" id="448385.sce6984"/>
<dbReference type="CDD" id="cd00085">
    <property type="entry name" value="HNHc"/>
    <property type="match status" value="1"/>
</dbReference>
<dbReference type="InterPro" id="IPR003615">
    <property type="entry name" value="HNH_nuc"/>
</dbReference>
<feature type="domain" description="Insecticide toxin TcdB middle/N-terminal" evidence="8">
    <location>
        <begin position="1989"/>
        <end position="2134"/>
    </location>
</feature>
<keyword evidence="10" id="KW-1185">Reference proteome</keyword>
<dbReference type="InterPro" id="IPR022385">
    <property type="entry name" value="Rhs_assc_core"/>
</dbReference>
<protein>
    <submittedName>
        <fullName evidence="9">RhsA protein</fullName>
    </submittedName>
</protein>
<dbReference type="InterPro" id="IPR028994">
    <property type="entry name" value="Integrin_alpha_N"/>
</dbReference>
<feature type="compositionally biased region" description="Low complexity" evidence="4">
    <location>
        <begin position="3347"/>
        <end position="3362"/>
    </location>
</feature>
<evidence type="ECO:0000256" key="4">
    <source>
        <dbReference type="SAM" id="MobiDB-lite"/>
    </source>
</evidence>
<dbReference type="KEGG" id="scl:sce6984"/>
<dbReference type="NCBIfam" id="TIGR01643">
    <property type="entry name" value="YD_repeat_2x"/>
    <property type="match status" value="1"/>
</dbReference>
<feature type="domain" description="HNH" evidence="7">
    <location>
        <begin position="3366"/>
        <end position="3422"/>
    </location>
</feature>
<reference evidence="9 10" key="1">
    <citation type="journal article" date="2007" name="Nat. Biotechnol.">
        <title>Complete genome sequence of the myxobacterium Sorangium cellulosum.</title>
        <authorList>
            <person name="Schneiker S."/>
            <person name="Perlova O."/>
            <person name="Kaiser O."/>
            <person name="Gerth K."/>
            <person name="Alici A."/>
            <person name="Altmeyer M.O."/>
            <person name="Bartels D."/>
            <person name="Bekel T."/>
            <person name="Beyer S."/>
            <person name="Bode E."/>
            <person name="Bode H.B."/>
            <person name="Bolten C.J."/>
            <person name="Choudhuri J.V."/>
            <person name="Doss S."/>
            <person name="Elnakady Y.A."/>
            <person name="Frank B."/>
            <person name="Gaigalat L."/>
            <person name="Goesmann A."/>
            <person name="Groeger C."/>
            <person name="Gross F."/>
            <person name="Jelsbak L."/>
            <person name="Jelsbak L."/>
            <person name="Kalinowski J."/>
            <person name="Kegler C."/>
            <person name="Knauber T."/>
            <person name="Konietzny S."/>
            <person name="Kopp M."/>
            <person name="Krause L."/>
            <person name="Krug D."/>
            <person name="Linke B."/>
            <person name="Mahmud T."/>
            <person name="Martinez-Arias R."/>
            <person name="McHardy A.C."/>
            <person name="Merai M."/>
            <person name="Meyer F."/>
            <person name="Mormann S."/>
            <person name="Munoz-Dorado J."/>
            <person name="Perez J."/>
            <person name="Pradella S."/>
            <person name="Rachid S."/>
            <person name="Raddatz G."/>
            <person name="Rosenau F."/>
            <person name="Rueckert C."/>
            <person name="Sasse F."/>
            <person name="Scharfe M."/>
            <person name="Schuster S.C."/>
            <person name="Suen G."/>
            <person name="Treuner-Lange A."/>
            <person name="Velicer G.J."/>
            <person name="Vorholter F.-J."/>
            <person name="Weissman K.J."/>
            <person name="Welch R.D."/>
            <person name="Wenzel S.C."/>
            <person name="Whitworth D.E."/>
            <person name="Wilhelm S."/>
            <person name="Wittmann C."/>
            <person name="Bloecker H."/>
            <person name="Puehler A."/>
            <person name="Mueller R."/>
        </authorList>
    </citation>
    <scope>NUCLEOTIDE SEQUENCE [LARGE SCALE GENOMIC DNA]</scope>
    <source>
        <strain evidence="10">So ce56</strain>
    </source>
</reference>
<dbReference type="Pfam" id="PF05593">
    <property type="entry name" value="RHS_repeat"/>
    <property type="match status" value="1"/>
</dbReference>
<dbReference type="eggNOG" id="COG3209">
    <property type="taxonomic scope" value="Bacteria"/>
</dbReference>
<feature type="compositionally biased region" description="Low complexity" evidence="4">
    <location>
        <begin position="3248"/>
        <end position="3263"/>
    </location>
</feature>
<evidence type="ECO:0000256" key="5">
    <source>
        <dbReference type="SAM" id="SignalP"/>
    </source>
</evidence>
<feature type="domain" description="ZU5" evidence="6">
    <location>
        <begin position="582"/>
        <end position="648"/>
    </location>
</feature>
<dbReference type="InterPro" id="IPR031325">
    <property type="entry name" value="RHS_repeat"/>
</dbReference>
<evidence type="ECO:0000256" key="3">
    <source>
        <dbReference type="ARBA" id="ARBA00023026"/>
    </source>
</evidence>
<dbReference type="Pfam" id="PF12256">
    <property type="entry name" value="TcdB_toxin_midN"/>
    <property type="match status" value="1"/>
</dbReference>
<dbReference type="EMBL" id="AM746676">
    <property type="protein sequence ID" value="CAN97153.1"/>
    <property type="molecule type" value="Genomic_DNA"/>
</dbReference>
<feature type="region of interest" description="Disordered" evidence="4">
    <location>
        <begin position="2182"/>
        <end position="2201"/>
    </location>
</feature>
<dbReference type="Gene3D" id="2.180.10.10">
    <property type="entry name" value="RHS repeat-associated core"/>
    <property type="match status" value="2"/>
</dbReference>
<evidence type="ECO:0000313" key="10">
    <source>
        <dbReference type="Proteomes" id="UP000002139"/>
    </source>
</evidence>
<evidence type="ECO:0000259" key="6">
    <source>
        <dbReference type="Pfam" id="PF00791"/>
    </source>
</evidence>
<feature type="compositionally biased region" description="Pro residues" evidence="4">
    <location>
        <begin position="3277"/>
        <end position="3294"/>
    </location>
</feature>
<accession>A9GXW8</accession>
<feature type="region of interest" description="Disordered" evidence="4">
    <location>
        <begin position="3248"/>
        <end position="3423"/>
    </location>
</feature>
<dbReference type="Gene3D" id="1.10.30.50">
    <property type="match status" value="1"/>
</dbReference>
<dbReference type="eggNOG" id="COG1403">
    <property type="taxonomic scope" value="Bacteria"/>
</dbReference>
<dbReference type="GO" id="GO:0004519">
    <property type="term" value="F:endonuclease activity"/>
    <property type="evidence" value="ECO:0007669"/>
    <property type="project" value="InterPro"/>
</dbReference>
<proteinExistence type="predicted"/>
<keyword evidence="3" id="KW-0843">Virulence</keyword>
<dbReference type="Pfam" id="PF03534">
    <property type="entry name" value="SpvB"/>
    <property type="match status" value="1"/>
</dbReference>
<dbReference type="Gene3D" id="2.60.220.30">
    <property type="match status" value="1"/>
</dbReference>
<dbReference type="InterPro" id="IPR003284">
    <property type="entry name" value="Sal_SpvB"/>
</dbReference>
<feature type="compositionally biased region" description="Low complexity" evidence="4">
    <location>
        <begin position="3295"/>
        <end position="3324"/>
    </location>
</feature>
<dbReference type="PANTHER" id="PTHR32305:SF15">
    <property type="entry name" value="PROTEIN RHSA-RELATED"/>
    <property type="match status" value="1"/>
</dbReference>
<keyword evidence="2" id="KW-0964">Secreted</keyword>
<dbReference type="PANTHER" id="PTHR32305">
    <property type="match status" value="1"/>
</dbReference>
<dbReference type="Proteomes" id="UP000002139">
    <property type="component" value="Chromosome"/>
</dbReference>
<dbReference type="Pfam" id="PF00791">
    <property type="entry name" value="ZU5"/>
    <property type="match status" value="1"/>
</dbReference>
<dbReference type="InterPro" id="IPR006530">
    <property type="entry name" value="YD"/>
</dbReference>
<sequence>MTSGWMRRVWPRCAGCVLLLMVMSAPLGAWAQASTLRRIGDPFRARLTGARGGAEPAAALAGDAAVLASAAEPAGGPDGLAVVPMVALPADVRAAGAGPGADPWVLFDGRGDTGLRSETGEKVRIRVSFPQPTSLEALSLYGRSEGALTVSAEDGAGFQAVSGLVDVPLHDTGERWTRLPMAITAQHVVIEWLPSGERGPQEILFWTAGAPTRGLSEVELADRVLAGRLAGAYQFAATSERATVTRTGGEQSLSLHVDTDPRALARAFLVYQLEGRGHWSSVSRQINGTAPRGGSPAAAPATGGLQVEEIAPAWLRRGDNVVRFRPSAEQEHGFTVSALRVVGIPHAGVIEARSAAEARARPAGGERAPRTDALSLDFGAAVAPYALLFQLTSAGAGELRIAPSEGAEGLRFDLKDLPPGWHRFDLPESATWPGAASVQITPAKGSRAEVSDVAVVASPVPSRARRIALSTPLHGECAEGRAHVRGFLDLAGEDASRARLFAGPEPVALGDDGSFELTLPEPEGASHRTWTARLEARLEDGTRLDRELELGPCAAGAAPSGLVVDHGAPYGAVVSPDKGAVLSFAGATLDIPPDALEETTRITIRPLMPVQVQPMGRAMRNVTPEGRAFRFGPHGLKFRKPVKLTLPVDAAAIPSGARAREIFGFYFDETVQRWTKLGRVDEGGARELTSLTDHFTDFVNAAISMPDQPGAQSFDPNAMKGIQLASPSAGVSFIEPPEANGQGTAQLSFPIEVPPGRRGIAPDLAVTYESELGNGWLGVGWDLRVSAIEIDTRFGVPRYTGDELYTLDGQMLRAIPDQPGRYERRVEGAFDRIERLGADHGSFHWVVTDKDGTRYTYGESADARLTDRSGEAGIFRWNLERVEDTFGNRMRISYFKDAPEGEDWVQLYPQRIDYTEHTSGLPGAHYHVVFTVDDGAQRRDVVSSARAGFEVRTTRRLTRVDVTMGQAPGAEEIIRSYHFAYDTPDPRHHHKSLLKSIAVHGNGGEEMLYEHGFEYFGLEQEDGELQVFSAPTEWGRPAEGRDGLGATSSVEGGLSAFVGVGPTVCDPHAGVGVSVSFGADDEDVAFTDINGDGLPDFVGSNGVWLNSLPDRSSGNAFSPESAGSTHQITVGLQGAMHLFQELGGLGVNRAWSTATAQSLLLDINGDGFPELLDGSGAALNPNNARLGPGARGAGFTIDEDFSDGEQVEALRNAFYRTSALVKWVPPIDGIVIIDGGVSLAGDGAGDGVTASITKTTPAPLPNDKFHREHQLLWQRDIGPSDAACVPEGDGGCGSGVRVRVRPTDALYFRVDPRDDIEGDVTRWNPRIRYTELCLLDTCQRMVPREMMRPDALGRPLYTYTFADDFSVLDRSVPGWAAGADGQVTVQASFVRTDALDAFDVRLVRRDVDSGQSVELHRTRVSGAQLGTEIAWPVAVLQGDLLFLYAELGENVVDPSRVQYQGFARYTEVCGHDADPGSCRAVGECAPRSGAPSGKRVCGLEASPGDGGPISVPEESIVAPVQLSDSTIGGTALPLSQLEQVDARMVGGFRGFSYGEWTTEYPFDENQLNKRPAENRPPYFTRVEPHWEGYHASWSPGDAGFPLVGSVSGPVFRGSGADMYIRAGELKPSRVGGVRPEDVANVPGLRKSHNGSGSAELALIGSFQVTTGTTESKLELVDVNGDGRPDAVTQGGVRIQTCGSGGRCDGQQPGQYGALTLEGPGDIRVIETMSARFGFGFGSAASAIAEKIEASAETKEVLSVLPSLGKSWGTSQTTRDLLDVNGDGLPDKVRSAGGVLHVQLNLGYRFGDERPWASLDPSGDPFEPLPEVDGDPLTALSRVWSPEKLSSVRVQDNTTNSLQVGYAGIGGGIAHTVSRTLVDFVDLNGDRLPDRVIKQPGQGYYRVRLNLGDRFGPEERWSAPAVSGALPWGVVLEKKFTKEINGSNDALSFSETTAFNAGYGVPIKIPTPYVCIVLEIAAQLGLSDGRSELAWEDVDGDGTADHVLKLSEGMLRERDPALRARLNLTGKTNRLSRVVRPLGGSIRLDYAREGNKVAYASSPGELSVDMPGSKWVLSRVEVDDGMGTPAYVHTFDYHQSGFYDRAEREDYGFAQVTATREDGSQIVTRYHNQDYYRRGLVAEVIEQDAEGRLFSRQEVAYRAPGAQATLTGSFFPGEEQRTMSWYEGKTTDPSAPGKQTSEERDWDDRGNLTRVIEHGEPGTLEDDVTTTIHYVTYDGPHVVRADSVEARDSAGRLLRERTAGYDEVTGALKWITSTVIGGKDPATGAPYTGDAATNPTWEFSHDAYGNLERAIEPRGFTLTYEYDDVAETYLSRVDDSFGYFSETWSDYRYGAVSAVRDVNGHEVHYDFDAFGRLRAVFGPDDPLAAAEATIAFEYALQSGESVAMPAWARTRHKDVQHPGDPIDTVTFIDGLDRVIQTKKDLEKDPGTGAAPIVGMSVSGRVVLDERGRVWQQGQPVFATGEATAFVDVALKHPTTFEYDVLSRIVERREPDDEAEGGEAVTTTSYGIDELDGVAMFVATEVDPKGKVRKAYQDVDNAIVAVEERNRVRGSEAWTTLMTRYGYSAVDELVRVTDTRGNVTTAAYDTLGRMVTLTSPDMGRTEWRYDRSGNVGARQTAKLLAEGANKLIRYEYDYNRLRRVNYPDSTDVTYVYGAPDEAGDEHGNRAGRLVEEQSEAGKRTFWYDRLGNVAKLTTEFPRLREPHRGPYQATMEYDFDGFGRLLSLKFPGSGAEVVTYGYDRGGLVRSAVGTNTQTNPQHPDEPAVTQYLQHIGYDEFEQRVRVVHGNGIATSYRYYEKSRRLQEINADHRDRYLAERGRPARAFQRMRYEYDVAGNLERVRNEVPYEQDMPGSVLVGPTTQEYGYDDLYQLLSARGTYQDRRDWQFRYRLSFAYDEIGNILTKDQASYRYVPQACPTPVPAGCDGWREDHAIRELTYRSEYQYPGPQPHAPKRIEEHLVAESMPWPREMRYDASGNQTGWTYRGSDTRTTDWNEENRVTRVTQNGQVLSRMLYDGDGERRVHLHHVSGEEETAYHDQHLTLRDGRFVTKHIYAGQTRIASKMDPDWFRDPPTLYYHPDHLGSTSFASNNEQTLTQRDEYFPSGELWIDASDSRYELRRAYVFTGKELDQATGLYYFGARYYDPRSSVWLSPDPILDEYMDGGTSGGVFNPGNLGLYSYTLNNPVNLVDPDGRQAQGGHRNFPPGSNGERSPNGWYGPEAARYNQIIQAQRIAEQQAQGKVPTSSAPAPVPPPAAQQRAPSSPPPPPAQPPRPAPPAQPAKAAAAAQPAKPAQAAPPAKPMPATAKQPESPTGSAKGGAGGERAGRNFTRAGKAAVKSANAAANAGQTTCTSCGQPTVPAQQSRTGVTPPKNETHVDHIIPKIKNGNGSPNNGQVLCRDCNLRKGPR</sequence>
<dbReference type="InterPro" id="IPR002711">
    <property type="entry name" value="HNH"/>
</dbReference>
<dbReference type="GO" id="GO:0005576">
    <property type="term" value="C:extracellular region"/>
    <property type="evidence" value="ECO:0007669"/>
    <property type="project" value="UniProtKB-SubCell"/>
</dbReference>
<dbReference type="GO" id="GO:0008270">
    <property type="term" value="F:zinc ion binding"/>
    <property type="evidence" value="ECO:0007669"/>
    <property type="project" value="InterPro"/>
</dbReference>
<keyword evidence="5" id="KW-0732">Signal</keyword>
<gene>
    <name evidence="9" type="ordered locus">sce6984</name>
</gene>
<evidence type="ECO:0000256" key="1">
    <source>
        <dbReference type="ARBA" id="ARBA00004613"/>
    </source>
</evidence>
<dbReference type="Pfam" id="PF01844">
    <property type="entry name" value="HNH"/>
    <property type="match status" value="1"/>
</dbReference>
<organism evidence="9 10">
    <name type="scientific">Sorangium cellulosum (strain So ce56)</name>
    <name type="common">Polyangium cellulosum (strain So ce56)</name>
    <dbReference type="NCBI Taxonomy" id="448385"/>
    <lineage>
        <taxon>Bacteria</taxon>
        <taxon>Pseudomonadati</taxon>
        <taxon>Myxococcota</taxon>
        <taxon>Polyangia</taxon>
        <taxon>Polyangiales</taxon>
        <taxon>Polyangiaceae</taxon>
        <taxon>Sorangium</taxon>
    </lineage>
</organism>
<evidence type="ECO:0000313" key="9">
    <source>
        <dbReference type="EMBL" id="CAN97153.1"/>
    </source>
</evidence>
<dbReference type="InterPro" id="IPR022045">
    <property type="entry name" value="TcdB_toxin_mid/N"/>
</dbReference>
<dbReference type="HOGENOM" id="CLU_000302_0_0_7"/>
<feature type="compositionally biased region" description="Polar residues" evidence="4">
    <location>
        <begin position="3363"/>
        <end position="3382"/>
    </location>
</feature>
<name>A9GXW8_SORC5</name>
<dbReference type="NCBIfam" id="TIGR03696">
    <property type="entry name" value="Rhs_assc_core"/>
    <property type="match status" value="1"/>
</dbReference>
<dbReference type="SUPFAM" id="SSF69318">
    <property type="entry name" value="Integrin alpha N-terminal domain"/>
    <property type="match status" value="2"/>
</dbReference>
<evidence type="ECO:0000256" key="2">
    <source>
        <dbReference type="ARBA" id="ARBA00022525"/>
    </source>
</evidence>
<feature type="region of interest" description="Disordered" evidence="4">
    <location>
        <begin position="3205"/>
        <end position="3234"/>
    </location>
</feature>